<evidence type="ECO:0000313" key="4">
    <source>
        <dbReference type="Proteomes" id="UP000018415"/>
    </source>
</evidence>
<dbReference type="InterPro" id="IPR011528">
    <property type="entry name" value="NERD"/>
</dbReference>
<dbReference type="Pfam" id="PF08378">
    <property type="entry name" value="NERD"/>
    <property type="match status" value="1"/>
</dbReference>
<feature type="domain" description="NERD" evidence="2">
    <location>
        <begin position="35"/>
        <end position="152"/>
    </location>
</feature>
<accession>V2UK35</accession>
<reference evidence="3 4" key="1">
    <citation type="submission" date="2013-10" db="EMBL/GenBank/DDBJ databases">
        <title>The Genome Sequence of Acinetobacter indicus CIP 110367.</title>
        <authorList>
            <consortium name="The Broad Institute Genomics Platform"/>
            <consortium name="The Broad Institute Genome Sequencing Center for Infectious Disease"/>
            <person name="Cerqueira G."/>
            <person name="Feldgarden M."/>
            <person name="Courvalin P."/>
            <person name="Grillot-Courvalin C."/>
            <person name="Clermont D."/>
            <person name="Rocha E."/>
            <person name="Yoon E.-J."/>
            <person name="Nemec A."/>
            <person name="Young S.K."/>
            <person name="Zeng Q."/>
            <person name="Gargeya S."/>
            <person name="Fitzgerald M."/>
            <person name="Abouelleil A."/>
            <person name="Alvarado L."/>
            <person name="Berlin A.M."/>
            <person name="Chapman S.B."/>
            <person name="Gainer-Dewar J."/>
            <person name="Goldberg J."/>
            <person name="Gnerre S."/>
            <person name="Griggs A."/>
            <person name="Gujja S."/>
            <person name="Hansen M."/>
            <person name="Howarth C."/>
            <person name="Imamovic A."/>
            <person name="Ireland A."/>
            <person name="Larimer J."/>
            <person name="McCowan C."/>
            <person name="Murphy C."/>
            <person name="Pearson M."/>
            <person name="Poon T.W."/>
            <person name="Priest M."/>
            <person name="Roberts A."/>
            <person name="Saif S."/>
            <person name="Shea T."/>
            <person name="Sykes S."/>
            <person name="Wortman J."/>
            <person name="Nusbaum C."/>
            <person name="Birren B."/>
        </authorList>
    </citation>
    <scope>NUCLEOTIDE SEQUENCE [LARGE SCALE GENOMIC DNA]</scope>
    <source>
        <strain evidence="3 4">CIP 110367</strain>
    </source>
</reference>
<comment type="caution">
    <text evidence="3">The sequence shown here is derived from an EMBL/GenBank/DDBJ whole genome shotgun (WGS) entry which is preliminary data.</text>
</comment>
<evidence type="ECO:0000259" key="2">
    <source>
        <dbReference type="PROSITE" id="PS50965"/>
    </source>
</evidence>
<feature type="transmembrane region" description="Helical" evidence="1">
    <location>
        <begin position="6"/>
        <end position="27"/>
    </location>
</feature>
<sequence>MHDVNILSMLISQLWWLLLVLLGLSLLRVFLPDLKGKIGEWAVQRQAKQHLDERYILLNDLTLPDQDGGTTQIDHVLLSPFGVFVIESKNYKGWIFGSARQKMWTQKIYKKSYKFQNPLHQNYKHTQVLSHLLADLLEPEHLHSIVVFMPGCEFKTEMPKQVFQGTGWVNYVQEFQTEVISAMRLKRLQLRLEKEVLDPSWQTRRAHVAQLKSRHHQD</sequence>
<dbReference type="RefSeq" id="WP_016659479.1">
    <property type="nucleotide sequence ID" value="NZ_BBSF01000043.1"/>
</dbReference>
<evidence type="ECO:0000256" key="1">
    <source>
        <dbReference type="SAM" id="Phobius"/>
    </source>
</evidence>
<dbReference type="Proteomes" id="UP000018415">
    <property type="component" value="Unassembled WGS sequence"/>
</dbReference>
<dbReference type="HOGENOM" id="CLU_068011_2_1_6"/>
<keyword evidence="4" id="KW-1185">Reference proteome</keyword>
<name>V2UK35_9GAMM</name>
<gene>
    <name evidence="3" type="ORF">P253_01660</name>
</gene>
<keyword evidence="1" id="KW-0812">Transmembrane</keyword>
<dbReference type="AlphaFoldDB" id="V2UK35"/>
<dbReference type="eggNOG" id="COG0551">
    <property type="taxonomic scope" value="Bacteria"/>
</dbReference>
<keyword evidence="1" id="KW-0472">Membrane</keyword>
<dbReference type="EMBL" id="AYET01000002">
    <property type="protein sequence ID" value="ESK49000.1"/>
    <property type="molecule type" value="Genomic_DNA"/>
</dbReference>
<proteinExistence type="predicted"/>
<dbReference type="PROSITE" id="PS50965">
    <property type="entry name" value="NERD"/>
    <property type="match status" value="1"/>
</dbReference>
<dbReference type="OrthoDB" id="5782056at2"/>
<evidence type="ECO:0000313" key="3">
    <source>
        <dbReference type="EMBL" id="ESK49000.1"/>
    </source>
</evidence>
<organism evidence="3 4">
    <name type="scientific">Acinetobacter indicus CIP 110367</name>
    <dbReference type="NCBI Taxonomy" id="1341679"/>
    <lineage>
        <taxon>Bacteria</taxon>
        <taxon>Pseudomonadati</taxon>
        <taxon>Pseudomonadota</taxon>
        <taxon>Gammaproteobacteria</taxon>
        <taxon>Moraxellales</taxon>
        <taxon>Moraxellaceae</taxon>
        <taxon>Acinetobacter</taxon>
    </lineage>
</organism>
<protein>
    <recommendedName>
        <fullName evidence="2">NERD domain-containing protein</fullName>
    </recommendedName>
</protein>
<keyword evidence="1" id="KW-1133">Transmembrane helix</keyword>
<dbReference type="PATRIC" id="fig|1341679.3.peg.1630"/>